<comment type="caution">
    <text evidence="18">The sequence shown here is derived from an EMBL/GenBank/DDBJ whole genome shotgun (WGS) entry which is preliminary data.</text>
</comment>
<evidence type="ECO:0000256" key="7">
    <source>
        <dbReference type="ARBA" id="ARBA00022776"/>
    </source>
</evidence>
<dbReference type="GO" id="GO:0005524">
    <property type="term" value="F:ATP binding"/>
    <property type="evidence" value="ECO:0007669"/>
    <property type="project" value="UniProtKB-UniRule"/>
</dbReference>
<keyword evidence="7" id="KW-0498">Mitosis</keyword>
<dbReference type="GO" id="GO:0072686">
    <property type="term" value="C:mitotic spindle"/>
    <property type="evidence" value="ECO:0007669"/>
    <property type="project" value="TreeGrafter"/>
</dbReference>
<evidence type="ECO:0000256" key="11">
    <source>
        <dbReference type="ARBA" id="ARBA00023212"/>
    </source>
</evidence>
<dbReference type="Pfam" id="PF00225">
    <property type="entry name" value="Kinesin"/>
    <property type="match status" value="1"/>
</dbReference>
<evidence type="ECO:0000256" key="12">
    <source>
        <dbReference type="ARBA" id="ARBA00023306"/>
    </source>
</evidence>
<evidence type="ECO:0000256" key="13">
    <source>
        <dbReference type="ARBA" id="ARBA00034704"/>
    </source>
</evidence>
<comment type="subcellular location">
    <subcellularLocation>
        <location evidence="1">Cytoplasm</location>
        <location evidence="1">Cytoskeleton</location>
        <location evidence="1">Spindle pole</location>
    </subcellularLocation>
</comment>
<evidence type="ECO:0000256" key="8">
    <source>
        <dbReference type="ARBA" id="ARBA00022840"/>
    </source>
</evidence>
<reference evidence="18 19" key="1">
    <citation type="submission" date="2020-02" db="EMBL/GenBank/DDBJ databases">
        <title>Relaxed selection underlies rapid genomic changes in the transitions from sociality to social parasitism in ants.</title>
        <authorList>
            <person name="Bi X."/>
        </authorList>
    </citation>
    <scope>NUCLEOTIDE SEQUENCE [LARGE SCALE GENOMIC DNA]</scope>
    <source>
        <strain evidence="18">BGI-DK2014b</strain>
        <tissue evidence="18">Whole body</tissue>
    </source>
</reference>
<keyword evidence="2" id="KW-0963">Cytoplasm</keyword>
<dbReference type="AlphaFoldDB" id="A0A836JUY4"/>
<evidence type="ECO:0000256" key="9">
    <source>
        <dbReference type="ARBA" id="ARBA00023054"/>
    </source>
</evidence>
<dbReference type="GO" id="GO:0005634">
    <property type="term" value="C:nucleus"/>
    <property type="evidence" value="ECO:0007669"/>
    <property type="project" value="TreeGrafter"/>
</dbReference>
<evidence type="ECO:0000256" key="5">
    <source>
        <dbReference type="ARBA" id="ARBA00022701"/>
    </source>
</evidence>
<gene>
    <name evidence="18" type="primary">Klp61f</name>
    <name evidence="18" type="ORF">G6Z77_0014408</name>
</gene>
<dbReference type="Proteomes" id="UP000670152">
    <property type="component" value="Unassembled WGS sequence"/>
</dbReference>
<evidence type="ECO:0000256" key="14">
    <source>
        <dbReference type="PROSITE-ProRule" id="PRU00283"/>
    </source>
</evidence>
<dbReference type="InterPro" id="IPR036961">
    <property type="entry name" value="Kinesin_motor_dom_sf"/>
</dbReference>
<evidence type="ECO:0000256" key="10">
    <source>
        <dbReference type="ARBA" id="ARBA00023175"/>
    </source>
</evidence>
<dbReference type="OrthoDB" id="3176171at2759"/>
<keyword evidence="6 14" id="KW-0547">Nucleotide-binding</keyword>
<dbReference type="GO" id="GO:0007018">
    <property type="term" value="P:microtubule-based movement"/>
    <property type="evidence" value="ECO:0007669"/>
    <property type="project" value="InterPro"/>
</dbReference>
<evidence type="ECO:0000256" key="1">
    <source>
        <dbReference type="ARBA" id="ARBA00004647"/>
    </source>
</evidence>
<evidence type="ECO:0000259" key="17">
    <source>
        <dbReference type="PROSITE" id="PS50067"/>
    </source>
</evidence>
<evidence type="ECO:0000256" key="15">
    <source>
        <dbReference type="RuleBase" id="RU000394"/>
    </source>
</evidence>
<feature type="non-terminal residue" evidence="18">
    <location>
        <position position="1"/>
    </location>
</feature>
<dbReference type="PROSITE" id="PS00411">
    <property type="entry name" value="KINESIN_MOTOR_1"/>
    <property type="match status" value="1"/>
</dbReference>
<dbReference type="PANTHER" id="PTHR47970:SF12">
    <property type="entry name" value="KINESIN FAMILY MEMBER 11"/>
    <property type="match status" value="1"/>
</dbReference>
<sequence length="909" mass="104798">MNDTRNVKKEKNQHIQVFVRVRPINQSEKIGKSISVLELPTNKEVVVHERIQGSHSKKFTFDKVFGPASKQIDVYNAVVNPLLDEVLAGYNCTVFAYGQTGTGKTFTMEGVSNDPSLHWQCLSSGIIPRALSHLFDELRLLEAQEYTVRVSFLELYNEELFDLLSPTDDASKIRLYEDATRKGSVIIHGLEEVTVHSKNEVYKILEKGSEKRQTAATLMNAHSSRSHTVFSITIHIKENNVDGEELLKTGKLNLVDLAGSENVGRSGAVDRRAREAGNINQSLLTLGRVITALVERAPHIPYRESKLTRLLQESLGGRTKTSIIATVSPASVNIEETLSTLDYAHRAKNITNRPEINQKLSKRALLKEYTEEIERLRRDLLAARERNGVYLAHENYNEMQTLIENQTREIEEKITHIKVLKETMDAKEQIFNDLEAEHLAQTNYLHKTEEQLECTTHILKSTEALLEMTEREKEEQCHLVEKHSFKKIHLKIHVYRQLEQENEHISHQFRSNISKQFQDIENNVTVNTREFIDFCTSMNSNIDSRMELFKKDIDALVYHMSNDIVNKQKLATDEIMNNIHNSYKHYYEWLDTEMAHSSDMTQHKCKSLNDISLKLTSKINDLIEVNNMEIVKNLRCLNDNVSRKFDELLAYTSESTRQLCNNKLQERDNLHKNIDTIRQNIQTIREGDDKIMEDQKRFKKSFESLWLEFNKLNENMKENYSTACTTLNHVNEVCSSTTNDILNNCQKAVERSETLQQEIQNGIDILKNDVVSSTEKNWTLAEQIVEHSRNLTDELQTDLNNHCDVLARNALHVENNTTQMKQKLKKDDSSSIGSISHDHKKLAEELKEKNLQMSIELNDKLASRSKNSSDWNDKILTEMHSIQEKIGKFLEDLRHDTPTGKSLIFILVY</sequence>
<keyword evidence="12" id="KW-0131">Cell cycle</keyword>
<keyword evidence="19" id="KW-1185">Reference proteome</keyword>
<keyword evidence="4" id="KW-0132">Cell division</keyword>
<keyword evidence="9 16" id="KW-0175">Coiled coil</keyword>
<keyword evidence="10 14" id="KW-0505">Motor protein</keyword>
<dbReference type="PANTHER" id="PTHR47970">
    <property type="entry name" value="KINESIN-LIKE PROTEIN KIF11"/>
    <property type="match status" value="1"/>
</dbReference>
<feature type="non-terminal residue" evidence="18">
    <location>
        <position position="909"/>
    </location>
</feature>
<dbReference type="SMART" id="SM00129">
    <property type="entry name" value="KISc"/>
    <property type="match status" value="1"/>
</dbReference>
<dbReference type="PROSITE" id="PS50067">
    <property type="entry name" value="KINESIN_MOTOR_2"/>
    <property type="match status" value="1"/>
</dbReference>
<dbReference type="GO" id="GO:0051301">
    <property type="term" value="P:cell division"/>
    <property type="evidence" value="ECO:0007669"/>
    <property type="project" value="UniProtKB-KW"/>
</dbReference>
<dbReference type="GO" id="GO:0090307">
    <property type="term" value="P:mitotic spindle assembly"/>
    <property type="evidence" value="ECO:0007669"/>
    <property type="project" value="TreeGrafter"/>
</dbReference>
<evidence type="ECO:0000256" key="16">
    <source>
        <dbReference type="SAM" id="Coils"/>
    </source>
</evidence>
<evidence type="ECO:0000256" key="3">
    <source>
        <dbReference type="ARBA" id="ARBA00022553"/>
    </source>
</evidence>
<dbReference type="CDD" id="cd01364">
    <property type="entry name" value="KISc_BimC_Eg5"/>
    <property type="match status" value="1"/>
</dbReference>
<proteinExistence type="inferred from homology"/>
<evidence type="ECO:0000256" key="6">
    <source>
        <dbReference type="ARBA" id="ARBA00022741"/>
    </source>
</evidence>
<dbReference type="PRINTS" id="PR00380">
    <property type="entry name" value="KINESINHEAVY"/>
</dbReference>
<accession>A0A836JUY4</accession>
<dbReference type="GO" id="GO:0051231">
    <property type="term" value="P:spindle elongation"/>
    <property type="evidence" value="ECO:0007669"/>
    <property type="project" value="TreeGrafter"/>
</dbReference>
<dbReference type="InterPro" id="IPR047241">
    <property type="entry name" value="KIF11-like_kin_motor_dom"/>
</dbReference>
<dbReference type="EMBL" id="JAANIB010007267">
    <property type="protein sequence ID" value="KAG5326690.1"/>
    <property type="molecule type" value="Genomic_DNA"/>
</dbReference>
<evidence type="ECO:0000313" key="18">
    <source>
        <dbReference type="EMBL" id="KAG5326690.1"/>
    </source>
</evidence>
<feature type="domain" description="Kinesin motor" evidence="17">
    <location>
        <begin position="14"/>
        <end position="350"/>
    </location>
</feature>
<keyword evidence="5 15" id="KW-0493">Microtubule</keyword>
<protein>
    <recommendedName>
        <fullName evidence="15">Kinesin-like protein</fullName>
    </recommendedName>
</protein>
<comment type="similarity">
    <text evidence="13">Belongs to the TRAFAC class myosin-kinesin ATPase superfamily. Kinesin family. KIN-5/BimC subfamily.</text>
</comment>
<evidence type="ECO:0000313" key="19">
    <source>
        <dbReference type="Proteomes" id="UP000670152"/>
    </source>
</evidence>
<evidence type="ECO:0000256" key="2">
    <source>
        <dbReference type="ARBA" id="ARBA00022490"/>
    </source>
</evidence>
<dbReference type="SUPFAM" id="SSF52540">
    <property type="entry name" value="P-loop containing nucleoside triphosphate hydrolases"/>
    <property type="match status" value="1"/>
</dbReference>
<dbReference type="InterPro" id="IPR019821">
    <property type="entry name" value="Kinesin_motor_CS"/>
</dbReference>
<feature type="binding site" evidence="14">
    <location>
        <begin position="98"/>
        <end position="105"/>
    </location>
    <ligand>
        <name>ATP</name>
        <dbReference type="ChEBI" id="CHEBI:30616"/>
    </ligand>
</feature>
<dbReference type="GO" id="GO:0005876">
    <property type="term" value="C:spindle microtubule"/>
    <property type="evidence" value="ECO:0007669"/>
    <property type="project" value="TreeGrafter"/>
</dbReference>
<dbReference type="Gene3D" id="3.40.850.10">
    <property type="entry name" value="Kinesin motor domain"/>
    <property type="match status" value="1"/>
</dbReference>
<keyword evidence="8 14" id="KW-0067">ATP-binding</keyword>
<dbReference type="GO" id="GO:0008017">
    <property type="term" value="F:microtubule binding"/>
    <property type="evidence" value="ECO:0007669"/>
    <property type="project" value="InterPro"/>
</dbReference>
<dbReference type="FunFam" id="3.40.850.10:FF:000035">
    <property type="entry name" value="Kinesin-like protein KIF11"/>
    <property type="match status" value="1"/>
</dbReference>
<dbReference type="GO" id="GO:0000922">
    <property type="term" value="C:spindle pole"/>
    <property type="evidence" value="ECO:0007669"/>
    <property type="project" value="UniProtKB-SubCell"/>
</dbReference>
<keyword evidence="3" id="KW-0597">Phosphoprotein</keyword>
<keyword evidence="11" id="KW-0206">Cytoskeleton</keyword>
<dbReference type="GO" id="GO:0008574">
    <property type="term" value="F:plus-end-directed microtubule motor activity"/>
    <property type="evidence" value="ECO:0007669"/>
    <property type="project" value="TreeGrafter"/>
</dbReference>
<dbReference type="InterPro" id="IPR001752">
    <property type="entry name" value="Kinesin_motor_dom"/>
</dbReference>
<feature type="coiled-coil region" evidence="16">
    <location>
        <begin position="359"/>
        <end position="437"/>
    </location>
</feature>
<dbReference type="InterPro" id="IPR047149">
    <property type="entry name" value="KIF11-like"/>
</dbReference>
<organism evidence="18 19">
    <name type="scientific">Acromyrmex heyeri</name>
    <dbReference type="NCBI Taxonomy" id="230685"/>
    <lineage>
        <taxon>Eukaryota</taxon>
        <taxon>Metazoa</taxon>
        <taxon>Ecdysozoa</taxon>
        <taxon>Arthropoda</taxon>
        <taxon>Hexapoda</taxon>
        <taxon>Insecta</taxon>
        <taxon>Pterygota</taxon>
        <taxon>Neoptera</taxon>
        <taxon>Endopterygota</taxon>
        <taxon>Hymenoptera</taxon>
        <taxon>Apocrita</taxon>
        <taxon>Aculeata</taxon>
        <taxon>Formicoidea</taxon>
        <taxon>Formicidae</taxon>
        <taxon>Myrmicinae</taxon>
        <taxon>Acromyrmex</taxon>
    </lineage>
</organism>
<dbReference type="InterPro" id="IPR027417">
    <property type="entry name" value="P-loop_NTPase"/>
</dbReference>
<name>A0A836JUY4_9HYME</name>
<evidence type="ECO:0000256" key="4">
    <source>
        <dbReference type="ARBA" id="ARBA00022618"/>
    </source>
</evidence>